<accession>A0A1J8Q1C9</accession>
<gene>
    <name evidence="1" type="ORF">AZE42_12207</name>
</gene>
<proteinExistence type="predicted"/>
<protein>
    <submittedName>
        <fullName evidence="1">Uncharacterized protein</fullName>
    </submittedName>
</protein>
<name>A0A1J8Q1C9_9AGAM</name>
<reference evidence="1 2" key="1">
    <citation type="submission" date="2016-03" db="EMBL/GenBank/DDBJ databases">
        <title>Comparative genomics of the ectomycorrhizal sister species Rhizopogon vinicolor and Rhizopogon vesiculosus (Basidiomycota: Boletales) reveals a divergence of the mating type B locus.</title>
        <authorList>
            <person name="Mujic A.B."/>
            <person name="Kuo A."/>
            <person name="Tritt A."/>
            <person name="Lipzen A."/>
            <person name="Chen C."/>
            <person name="Johnson J."/>
            <person name="Sharma A."/>
            <person name="Barry K."/>
            <person name="Grigoriev I.V."/>
            <person name="Spatafora J.W."/>
        </authorList>
    </citation>
    <scope>NUCLEOTIDE SEQUENCE [LARGE SCALE GENOMIC DNA]</scope>
    <source>
        <strain evidence="1 2">AM-OR11-056</strain>
    </source>
</reference>
<dbReference type="AlphaFoldDB" id="A0A1J8Q1C9"/>
<comment type="caution">
    <text evidence="1">The sequence shown here is derived from an EMBL/GenBank/DDBJ whole genome shotgun (WGS) entry which is preliminary data.</text>
</comment>
<dbReference type="EMBL" id="LVVM01003164">
    <property type="protein sequence ID" value="OJA15382.1"/>
    <property type="molecule type" value="Genomic_DNA"/>
</dbReference>
<keyword evidence="2" id="KW-1185">Reference proteome</keyword>
<evidence type="ECO:0000313" key="2">
    <source>
        <dbReference type="Proteomes" id="UP000183567"/>
    </source>
</evidence>
<dbReference type="Proteomes" id="UP000183567">
    <property type="component" value="Unassembled WGS sequence"/>
</dbReference>
<organism evidence="1 2">
    <name type="scientific">Rhizopogon vesiculosus</name>
    <dbReference type="NCBI Taxonomy" id="180088"/>
    <lineage>
        <taxon>Eukaryota</taxon>
        <taxon>Fungi</taxon>
        <taxon>Dikarya</taxon>
        <taxon>Basidiomycota</taxon>
        <taxon>Agaricomycotina</taxon>
        <taxon>Agaricomycetes</taxon>
        <taxon>Agaricomycetidae</taxon>
        <taxon>Boletales</taxon>
        <taxon>Suillineae</taxon>
        <taxon>Rhizopogonaceae</taxon>
        <taxon>Rhizopogon</taxon>
    </lineage>
</organism>
<sequence>MSVALVGLENWPDGDDDKVQSPVWYATRRIPCFDTNRHKQNEYIYYLSGSSRACGLWNIDELALLIFYTDKSRADTPNPSCVEQRRY</sequence>
<evidence type="ECO:0000313" key="1">
    <source>
        <dbReference type="EMBL" id="OJA15382.1"/>
    </source>
</evidence>